<sequence length="68" mass="7725">PLGTLIITFVSGIKSTNNITNGRERIIFIIKPATQFNVLFLKNNLFEVRYKISPRIPPIKNEIDKGVI</sequence>
<feature type="non-terminal residue" evidence="1">
    <location>
        <position position="1"/>
    </location>
</feature>
<protein>
    <submittedName>
        <fullName evidence="1">Uncharacterized protein</fullName>
    </submittedName>
</protein>
<comment type="caution">
    <text evidence="1">The sequence shown here is derived from an EMBL/GenBank/DDBJ whole genome shotgun (WGS) entry which is preliminary data.</text>
</comment>
<evidence type="ECO:0000313" key="1">
    <source>
        <dbReference type="EMBL" id="ETJ35004.1"/>
    </source>
</evidence>
<gene>
    <name evidence="1" type="ORF">Q604_UNBC10587G0001</name>
</gene>
<proteinExistence type="predicted"/>
<name>W1Y1K0_9ZZZZ</name>
<dbReference type="AlphaFoldDB" id="W1Y1K0"/>
<organism evidence="1">
    <name type="scientific">human gut metagenome</name>
    <dbReference type="NCBI Taxonomy" id="408170"/>
    <lineage>
        <taxon>unclassified sequences</taxon>
        <taxon>metagenomes</taxon>
        <taxon>organismal metagenomes</taxon>
    </lineage>
</organism>
<dbReference type="EMBL" id="AZMM01010587">
    <property type="protein sequence ID" value="ETJ35004.1"/>
    <property type="molecule type" value="Genomic_DNA"/>
</dbReference>
<feature type="non-terminal residue" evidence="1">
    <location>
        <position position="68"/>
    </location>
</feature>
<reference evidence="1" key="1">
    <citation type="submission" date="2013-12" db="EMBL/GenBank/DDBJ databases">
        <title>A Varibaculum cambriense genome reconstructed from a premature infant gut community with otherwise low bacterial novelty that shifts toward anaerobic metabolism during the third week of life.</title>
        <authorList>
            <person name="Brown C.T."/>
            <person name="Sharon I."/>
            <person name="Thomas B.C."/>
            <person name="Castelle C.J."/>
            <person name="Morowitz M.J."/>
            <person name="Banfield J.F."/>
        </authorList>
    </citation>
    <scope>NUCLEOTIDE SEQUENCE</scope>
</reference>
<accession>W1Y1K0</accession>